<name>A0ABS4K4B0_9CLOT</name>
<evidence type="ECO:0000256" key="1">
    <source>
        <dbReference type="ARBA" id="ARBA00022603"/>
    </source>
</evidence>
<feature type="domain" description="Methyltransferase" evidence="4">
    <location>
        <begin position="42"/>
        <end position="133"/>
    </location>
</feature>
<evidence type="ECO:0000313" key="6">
    <source>
        <dbReference type="Proteomes" id="UP001519308"/>
    </source>
</evidence>
<dbReference type="InterPro" id="IPR041698">
    <property type="entry name" value="Methyltransf_25"/>
</dbReference>
<dbReference type="GO" id="GO:0008168">
    <property type="term" value="F:methyltransferase activity"/>
    <property type="evidence" value="ECO:0007669"/>
    <property type="project" value="UniProtKB-KW"/>
</dbReference>
<keyword evidence="2" id="KW-0808">Transferase</keyword>
<evidence type="ECO:0000259" key="4">
    <source>
        <dbReference type="Pfam" id="PF13649"/>
    </source>
</evidence>
<proteinExistence type="predicted"/>
<gene>
    <name evidence="5" type="ORF">J2Z44_002454</name>
</gene>
<dbReference type="CDD" id="cd02440">
    <property type="entry name" value="AdoMet_MTases"/>
    <property type="match status" value="1"/>
</dbReference>
<dbReference type="Pfam" id="PF13649">
    <property type="entry name" value="Methyltransf_25"/>
    <property type="match status" value="1"/>
</dbReference>
<organism evidence="5 6">
    <name type="scientific">Clostridium punense</name>
    <dbReference type="NCBI Taxonomy" id="1054297"/>
    <lineage>
        <taxon>Bacteria</taxon>
        <taxon>Bacillati</taxon>
        <taxon>Bacillota</taxon>
        <taxon>Clostridia</taxon>
        <taxon>Eubacteriales</taxon>
        <taxon>Clostridiaceae</taxon>
        <taxon>Clostridium</taxon>
    </lineage>
</organism>
<evidence type="ECO:0000256" key="2">
    <source>
        <dbReference type="ARBA" id="ARBA00022679"/>
    </source>
</evidence>
<evidence type="ECO:0000256" key="3">
    <source>
        <dbReference type="SAM" id="MobiDB-lite"/>
    </source>
</evidence>
<reference evidence="5 6" key="1">
    <citation type="submission" date="2021-03" db="EMBL/GenBank/DDBJ databases">
        <title>Genomic Encyclopedia of Type Strains, Phase IV (KMG-IV): sequencing the most valuable type-strain genomes for metagenomic binning, comparative biology and taxonomic classification.</title>
        <authorList>
            <person name="Goeker M."/>
        </authorList>
    </citation>
    <scope>NUCLEOTIDE SEQUENCE [LARGE SCALE GENOMIC DNA]</scope>
    <source>
        <strain evidence="5 6">DSM 28650</strain>
    </source>
</reference>
<comment type="caution">
    <text evidence="5">The sequence shown here is derived from an EMBL/GenBank/DDBJ whole genome shotgun (WGS) entry which is preliminary data.</text>
</comment>
<dbReference type="EMBL" id="JAGGLL010000018">
    <property type="protein sequence ID" value="MBP2022631.1"/>
    <property type="molecule type" value="Genomic_DNA"/>
</dbReference>
<dbReference type="GO" id="GO:0032259">
    <property type="term" value="P:methylation"/>
    <property type="evidence" value="ECO:0007669"/>
    <property type="project" value="UniProtKB-KW"/>
</dbReference>
<dbReference type="PANTHER" id="PTHR44942:SF4">
    <property type="entry name" value="METHYLTRANSFERASE TYPE 11 DOMAIN-CONTAINING PROTEIN"/>
    <property type="match status" value="1"/>
</dbReference>
<dbReference type="InterPro" id="IPR051052">
    <property type="entry name" value="Diverse_substrate_MTase"/>
</dbReference>
<dbReference type="Gene3D" id="3.40.50.150">
    <property type="entry name" value="Vaccinia Virus protein VP39"/>
    <property type="match status" value="1"/>
</dbReference>
<accession>A0ABS4K4B0</accession>
<dbReference type="RefSeq" id="WP_021285247.1">
    <property type="nucleotide sequence ID" value="NZ_JAGGLL010000018.1"/>
</dbReference>
<sequence>MVNKIEPYKGIAEIYDEIRPSYPEKLIEDIIFKTDLNLNNRILEIGAGTGKATVQFAKKGFAINAIELGEEMAAILKKKCTSYLKVSLDIAPFEQWESDNNEKFHMIYSAQAFHWLDKNIKYKKCHELLKDNGFLVLFWYTSSNDELFETKGIRENIDSIVNKYVSSYDIESEKPQRREHDGHSEDDERKSEIEASGLFELVEKIEYTEETKNNAKQYLKVLNSVPAFASKVDGLNQVAVENMNREIEELIDSNGGYVGALFNFTLYIARKIS</sequence>
<evidence type="ECO:0000313" key="5">
    <source>
        <dbReference type="EMBL" id="MBP2022631.1"/>
    </source>
</evidence>
<dbReference type="InterPro" id="IPR029063">
    <property type="entry name" value="SAM-dependent_MTases_sf"/>
</dbReference>
<dbReference type="Proteomes" id="UP001519308">
    <property type="component" value="Unassembled WGS sequence"/>
</dbReference>
<protein>
    <submittedName>
        <fullName evidence="5">SAM-dependent methyltransferase</fullName>
    </submittedName>
</protein>
<feature type="region of interest" description="Disordered" evidence="3">
    <location>
        <begin position="171"/>
        <end position="191"/>
    </location>
</feature>
<dbReference type="PANTHER" id="PTHR44942">
    <property type="entry name" value="METHYLTRANSF_11 DOMAIN-CONTAINING PROTEIN"/>
    <property type="match status" value="1"/>
</dbReference>
<keyword evidence="6" id="KW-1185">Reference proteome</keyword>
<keyword evidence="1 5" id="KW-0489">Methyltransferase</keyword>
<dbReference type="SUPFAM" id="SSF53335">
    <property type="entry name" value="S-adenosyl-L-methionine-dependent methyltransferases"/>
    <property type="match status" value="1"/>
</dbReference>